<protein>
    <submittedName>
        <fullName evidence="2">Uncharacterized protein</fullName>
    </submittedName>
</protein>
<dbReference type="EMBL" id="JAPDOG010000041">
    <property type="protein sequence ID" value="MCW3784380.1"/>
    <property type="molecule type" value="Genomic_DNA"/>
</dbReference>
<gene>
    <name evidence="2" type="ORF">OM960_22915</name>
</gene>
<evidence type="ECO:0000256" key="1">
    <source>
        <dbReference type="SAM" id="Phobius"/>
    </source>
</evidence>
<keyword evidence="1" id="KW-0812">Transmembrane</keyword>
<keyword evidence="1" id="KW-1133">Transmembrane helix</keyword>
<keyword evidence="3" id="KW-1185">Reference proteome</keyword>
<evidence type="ECO:0000313" key="3">
    <source>
        <dbReference type="Proteomes" id="UP001207582"/>
    </source>
</evidence>
<proteinExistence type="predicted"/>
<comment type="caution">
    <text evidence="2">The sequence shown here is derived from an EMBL/GenBank/DDBJ whole genome shotgun (WGS) entry which is preliminary data.</text>
</comment>
<dbReference type="Proteomes" id="UP001207582">
    <property type="component" value="Unassembled WGS sequence"/>
</dbReference>
<feature type="transmembrane region" description="Helical" evidence="1">
    <location>
        <begin position="67"/>
        <end position="91"/>
    </location>
</feature>
<evidence type="ECO:0000313" key="2">
    <source>
        <dbReference type="EMBL" id="MCW3784380.1"/>
    </source>
</evidence>
<organism evidence="2 3">
    <name type="scientific">Defluviimonas salinarum</name>
    <dbReference type="NCBI Taxonomy" id="2992147"/>
    <lineage>
        <taxon>Bacteria</taxon>
        <taxon>Pseudomonadati</taxon>
        <taxon>Pseudomonadota</taxon>
        <taxon>Alphaproteobacteria</taxon>
        <taxon>Rhodobacterales</taxon>
        <taxon>Paracoccaceae</taxon>
        <taxon>Albidovulum</taxon>
    </lineage>
</organism>
<dbReference type="RefSeq" id="WP_264773616.1">
    <property type="nucleotide sequence ID" value="NZ_JAPDOG010000041.1"/>
</dbReference>
<accession>A0ABT3J9P3</accession>
<reference evidence="2 3" key="1">
    <citation type="submission" date="2022-10" db="EMBL/GenBank/DDBJ databases">
        <title>Defluviimonas sp. CAU 1641 isolated from mud.</title>
        <authorList>
            <person name="Kim W."/>
        </authorList>
    </citation>
    <scope>NUCLEOTIDE SEQUENCE [LARGE SCALE GENOMIC DNA]</scope>
    <source>
        <strain evidence="2 3">CAU 1641</strain>
    </source>
</reference>
<keyword evidence="1" id="KW-0472">Membrane</keyword>
<name>A0ABT3J9P3_9RHOB</name>
<sequence length="99" mass="11186">MPSEAELARLEQVLDILPFGEGNDEKFDLDGVVVPRRELRLLSWQRGTSRSRRPFLMFRLTESESHLLLRSTTCGCVVLAGYTLTILLLLAKLDESAHS</sequence>